<evidence type="ECO:0000256" key="2">
    <source>
        <dbReference type="ARBA" id="ARBA00008520"/>
    </source>
</evidence>
<reference evidence="6" key="2">
    <citation type="submission" date="2021-09" db="EMBL/GenBank/DDBJ databases">
        <authorList>
            <person name="Gilroy R."/>
        </authorList>
    </citation>
    <scope>NUCLEOTIDE SEQUENCE</scope>
    <source>
        <strain evidence="6">1277</strain>
    </source>
</reference>
<protein>
    <submittedName>
        <fullName evidence="6">ABC transporter substrate-binding protein</fullName>
    </submittedName>
</protein>
<dbReference type="EMBL" id="DYUB01000262">
    <property type="protein sequence ID" value="HJG97108.1"/>
    <property type="molecule type" value="Genomic_DNA"/>
</dbReference>
<sequence length="433" mass="48020">MKMKKMISTTLAISLLALSLTGCNTKEQNQAVNGVSDGKVQIEFWNALTGKNEEVVKGFVDEFNAQSENVEVKMISQGDYWENGTKLQASIAAKNQPDLTMLEVTQVSQFASFGALANVDDYISEETKNDYLEGLMKESEYNGKTVSVPLNRSTPLLYVNKEMCEKAGLDPSGPKNWEELKEYAKKLTNKDEGIVGLAVPIDIWFYEALIYQQGGEIVDSNNKVAFNNEKGVNALKFWQNMMKEGIMQLPAGEGYDAWDTAKDAFINGKAGMTLQSTASLAGILEQTEGNFTVNTAFLPSDTKYAVPTGGANIVIMEGSTEEEKKAAGEFIEFMTEKENVVKFSIETGYMPITKSALESEEMNKLYEEKPQYKVAVDQLEYAQKRPGVVGYVEASEKLMNEMKKCLMDLNIDAKETLNKATSIMQDVISKNNK</sequence>
<evidence type="ECO:0000256" key="3">
    <source>
        <dbReference type="ARBA" id="ARBA00022448"/>
    </source>
</evidence>
<comment type="similarity">
    <text evidence="2">Belongs to the bacterial solute-binding protein 1 family.</text>
</comment>
<comment type="caution">
    <text evidence="6">The sequence shown here is derived from an EMBL/GenBank/DDBJ whole genome shotgun (WGS) entry which is preliminary data.</text>
</comment>
<evidence type="ECO:0000256" key="1">
    <source>
        <dbReference type="ARBA" id="ARBA00004196"/>
    </source>
</evidence>
<dbReference type="CDD" id="cd14748">
    <property type="entry name" value="PBP2_UgpB"/>
    <property type="match status" value="1"/>
</dbReference>
<keyword evidence="3" id="KW-0813">Transport</keyword>
<reference evidence="6" key="1">
    <citation type="journal article" date="2021" name="PeerJ">
        <title>Extensive microbial diversity within the chicken gut microbiome revealed by metagenomics and culture.</title>
        <authorList>
            <person name="Gilroy R."/>
            <person name="Ravi A."/>
            <person name="Getino M."/>
            <person name="Pursley I."/>
            <person name="Horton D.L."/>
            <person name="Alikhan N.F."/>
            <person name="Baker D."/>
            <person name="Gharbi K."/>
            <person name="Hall N."/>
            <person name="Watson M."/>
            <person name="Adriaenssens E.M."/>
            <person name="Foster-Nyarko E."/>
            <person name="Jarju S."/>
            <person name="Secka A."/>
            <person name="Antonio M."/>
            <person name="Oren A."/>
            <person name="Chaudhuri R.R."/>
            <person name="La Ragione R."/>
            <person name="Hildebrand F."/>
            <person name="Pallen M.J."/>
        </authorList>
    </citation>
    <scope>NUCLEOTIDE SEQUENCE</scope>
    <source>
        <strain evidence="6">1277</strain>
    </source>
</reference>
<dbReference type="PANTHER" id="PTHR43649:SF31">
    <property type="entry name" value="SN-GLYCEROL-3-PHOSPHATE-BINDING PERIPLASMIC PROTEIN UGPB"/>
    <property type="match status" value="1"/>
</dbReference>
<dbReference type="PROSITE" id="PS51257">
    <property type="entry name" value="PROKAR_LIPOPROTEIN"/>
    <property type="match status" value="1"/>
</dbReference>
<feature type="chain" id="PRO_5039073572" evidence="5">
    <location>
        <begin position="23"/>
        <end position="433"/>
    </location>
</feature>
<name>A0A921N1N1_9FIRM</name>
<dbReference type="Pfam" id="PF13416">
    <property type="entry name" value="SBP_bac_8"/>
    <property type="match status" value="1"/>
</dbReference>
<accession>A0A921N1N1</accession>
<evidence type="ECO:0000313" key="7">
    <source>
        <dbReference type="Proteomes" id="UP000776700"/>
    </source>
</evidence>
<feature type="signal peptide" evidence="5">
    <location>
        <begin position="1"/>
        <end position="22"/>
    </location>
</feature>
<dbReference type="SUPFAM" id="SSF53850">
    <property type="entry name" value="Periplasmic binding protein-like II"/>
    <property type="match status" value="1"/>
</dbReference>
<dbReference type="Proteomes" id="UP000776700">
    <property type="component" value="Unassembled WGS sequence"/>
</dbReference>
<dbReference type="AlphaFoldDB" id="A0A921N1N1"/>
<dbReference type="GO" id="GO:0030313">
    <property type="term" value="C:cell envelope"/>
    <property type="evidence" value="ECO:0007669"/>
    <property type="project" value="UniProtKB-SubCell"/>
</dbReference>
<dbReference type="InterPro" id="IPR006059">
    <property type="entry name" value="SBP"/>
</dbReference>
<proteinExistence type="inferred from homology"/>
<organism evidence="6 7">
    <name type="scientific">Romboutsia timonensis</name>
    <dbReference type="NCBI Taxonomy" id="1776391"/>
    <lineage>
        <taxon>Bacteria</taxon>
        <taxon>Bacillati</taxon>
        <taxon>Bacillota</taxon>
        <taxon>Clostridia</taxon>
        <taxon>Peptostreptococcales</taxon>
        <taxon>Peptostreptococcaceae</taxon>
        <taxon>Romboutsia</taxon>
    </lineage>
</organism>
<evidence type="ECO:0000256" key="4">
    <source>
        <dbReference type="ARBA" id="ARBA00022729"/>
    </source>
</evidence>
<dbReference type="InterPro" id="IPR050490">
    <property type="entry name" value="Bact_solute-bd_prot1"/>
</dbReference>
<gene>
    <name evidence="6" type="ORF">K8V90_08420</name>
</gene>
<comment type="subcellular location">
    <subcellularLocation>
        <location evidence="1">Cell envelope</location>
    </subcellularLocation>
</comment>
<dbReference type="PANTHER" id="PTHR43649">
    <property type="entry name" value="ARABINOSE-BINDING PROTEIN-RELATED"/>
    <property type="match status" value="1"/>
</dbReference>
<evidence type="ECO:0000313" key="6">
    <source>
        <dbReference type="EMBL" id="HJG97108.1"/>
    </source>
</evidence>
<dbReference type="Gene3D" id="3.40.190.10">
    <property type="entry name" value="Periplasmic binding protein-like II"/>
    <property type="match status" value="2"/>
</dbReference>
<keyword evidence="4 5" id="KW-0732">Signal</keyword>
<evidence type="ECO:0000256" key="5">
    <source>
        <dbReference type="SAM" id="SignalP"/>
    </source>
</evidence>